<feature type="chain" id="PRO_5032984112" description="Conjugal transfer protein" evidence="3">
    <location>
        <begin position="26"/>
        <end position="659"/>
    </location>
</feature>
<dbReference type="InterPro" id="IPR058112">
    <property type="entry name" value="CD3337_EF1877-like"/>
</dbReference>
<protein>
    <recommendedName>
        <fullName evidence="6">Conjugal transfer protein</fullName>
    </recommendedName>
</protein>
<evidence type="ECO:0000256" key="1">
    <source>
        <dbReference type="SAM" id="MobiDB-lite"/>
    </source>
</evidence>
<feature type="signal peptide" evidence="3">
    <location>
        <begin position="1"/>
        <end position="25"/>
    </location>
</feature>
<keyword evidence="3" id="KW-0732">Signal</keyword>
<feature type="transmembrane region" description="Helical" evidence="2">
    <location>
        <begin position="412"/>
        <end position="431"/>
    </location>
</feature>
<evidence type="ECO:0008006" key="6">
    <source>
        <dbReference type="Google" id="ProtNLM"/>
    </source>
</evidence>
<feature type="transmembrane region" description="Helical" evidence="2">
    <location>
        <begin position="377"/>
        <end position="400"/>
    </location>
</feature>
<keyword evidence="2" id="KW-0472">Membrane</keyword>
<organism evidence="4 5">
    <name type="scientific">Listeria booriae</name>
    <dbReference type="NCBI Taxonomy" id="1552123"/>
    <lineage>
        <taxon>Bacteria</taxon>
        <taxon>Bacillati</taxon>
        <taxon>Bacillota</taxon>
        <taxon>Bacilli</taxon>
        <taxon>Bacillales</taxon>
        <taxon>Listeriaceae</taxon>
        <taxon>Listeria</taxon>
    </lineage>
</organism>
<dbReference type="EMBL" id="JAARZT010000043">
    <property type="protein sequence ID" value="MBC2294728.1"/>
    <property type="molecule type" value="Genomic_DNA"/>
</dbReference>
<feature type="compositionally biased region" description="Basic and acidic residues" evidence="1">
    <location>
        <begin position="601"/>
        <end position="611"/>
    </location>
</feature>
<keyword evidence="2" id="KW-1133">Transmembrane helix</keyword>
<evidence type="ECO:0000256" key="3">
    <source>
        <dbReference type="SAM" id="SignalP"/>
    </source>
</evidence>
<evidence type="ECO:0000256" key="2">
    <source>
        <dbReference type="SAM" id="Phobius"/>
    </source>
</evidence>
<evidence type="ECO:0000313" key="5">
    <source>
        <dbReference type="Proteomes" id="UP000543005"/>
    </source>
</evidence>
<reference evidence="4 5" key="1">
    <citation type="submission" date="2020-03" db="EMBL/GenBank/DDBJ databases">
        <title>Soil Listeria distribution.</title>
        <authorList>
            <person name="Liao J."/>
            <person name="Wiedmann M."/>
        </authorList>
    </citation>
    <scope>NUCLEOTIDE SEQUENCE [LARGE SCALE GENOMIC DNA]</scope>
    <source>
        <strain evidence="4 5">FSL L7-0051</strain>
    </source>
</reference>
<dbReference type="RefSeq" id="WP_185630056.1">
    <property type="nucleotide sequence ID" value="NZ_JAARZT010000043.1"/>
</dbReference>
<feature type="transmembrane region" description="Helical" evidence="2">
    <location>
        <begin position="314"/>
        <end position="336"/>
    </location>
</feature>
<feature type="compositionally biased region" description="Basic and acidic residues" evidence="1">
    <location>
        <begin position="520"/>
        <end position="533"/>
    </location>
</feature>
<feature type="transmembrane region" description="Helical" evidence="2">
    <location>
        <begin position="132"/>
        <end position="151"/>
    </location>
</feature>
<evidence type="ECO:0000313" key="4">
    <source>
        <dbReference type="EMBL" id="MBC2294728.1"/>
    </source>
</evidence>
<feature type="compositionally biased region" description="Basic residues" evidence="1">
    <location>
        <begin position="619"/>
        <end position="628"/>
    </location>
</feature>
<feature type="compositionally biased region" description="Basic and acidic residues" evidence="1">
    <location>
        <begin position="583"/>
        <end position="592"/>
    </location>
</feature>
<feature type="compositionally biased region" description="Low complexity" evidence="1">
    <location>
        <begin position="534"/>
        <end position="582"/>
    </location>
</feature>
<dbReference type="Proteomes" id="UP000543005">
    <property type="component" value="Unassembled WGS sequence"/>
</dbReference>
<dbReference type="AlphaFoldDB" id="A0A842FVR7"/>
<dbReference type="NCBIfam" id="NF046089">
    <property type="entry name" value="CD3337_EF1877"/>
    <property type="match status" value="1"/>
</dbReference>
<name>A0A842FVR7_9LIST</name>
<keyword evidence="2" id="KW-0812">Transmembrane</keyword>
<proteinExistence type="predicted"/>
<feature type="transmembrane region" description="Helical" evidence="2">
    <location>
        <begin position="163"/>
        <end position="178"/>
    </location>
</feature>
<gene>
    <name evidence="4" type="ORF">HCC36_16010</name>
</gene>
<sequence>MFKKGVVMFFLILFCLSFGASSIHAEVPINPNPLETQASTENTTKPKIVRSGGVVVEYERFPMSRYQINNEAEEAKIKGAFVGLSNIMMAFARVIATLVDTALEKLFSLDPVGQFGSSMSAISKSMYDSLKASFAGFLYFFLIAYVAFIVFMRNNLRDASRRLIMFVIVMVVGGYWMLNSDFWVKTFNNVSVEAQGKLISATDRLLNMGSNSKDSMYSVSNQVAKGEESKGTVAILRNVFFDLAVKKPYLIANYGTTSEEKINDANKGAKGDLSRVDMLLSFKLSDAGQKEKLDYVKKQEVDSNNNETMASGNVYAQIGVAFIAPIAAIMLAVPFLTVALMSFLLQFIALLIMFALPLMFVIAILPQMSMSGFKGLGYLVATFALKAFIVLLVALLYAICFMVNEMFPPIGFGMYLLNFLVTIAILIFLIVKRNGVIKFLTAGRVDRLDGKVMENVKKEMLQPAWEGAKKGWEATKKTTHGAGFVINRTAAGISFLGNKVGARAGEAIDNFSTRRRQQKATRETEKDDTRTEQDTSSTTRNNTNRTTGSNTNNTNNTNRTSNNQQSRKQQSGGQQGRGFSQNEEPRPRKEVNPEFASNNRTQEKERKEQRSRSNANNMSHKKPTRRQQTRQQKQSPPVFDMNDFDVHKKTNKFNRNTSI</sequence>
<comment type="caution">
    <text evidence="4">The sequence shown here is derived from an EMBL/GenBank/DDBJ whole genome shotgun (WGS) entry which is preliminary data.</text>
</comment>
<accession>A0A842FVR7</accession>
<feature type="region of interest" description="Disordered" evidence="1">
    <location>
        <begin position="508"/>
        <end position="659"/>
    </location>
</feature>
<feature type="transmembrane region" description="Helical" evidence="2">
    <location>
        <begin position="343"/>
        <end position="365"/>
    </location>
</feature>